<keyword evidence="1" id="KW-0805">Transcription regulation</keyword>
<keyword evidence="3" id="KW-0804">Transcription</keyword>
<gene>
    <name evidence="5" type="ORF">C7446_0790</name>
</gene>
<keyword evidence="6" id="KW-1185">Reference proteome</keyword>
<evidence type="ECO:0000256" key="3">
    <source>
        <dbReference type="ARBA" id="ARBA00023163"/>
    </source>
</evidence>
<organism evidence="5 6">
    <name type="scientific">Kushneria sinocarnis</name>
    <dbReference type="NCBI Taxonomy" id="595502"/>
    <lineage>
        <taxon>Bacteria</taxon>
        <taxon>Pseudomonadati</taxon>
        <taxon>Pseudomonadota</taxon>
        <taxon>Gammaproteobacteria</taxon>
        <taxon>Oceanospirillales</taxon>
        <taxon>Halomonadaceae</taxon>
        <taxon>Kushneria</taxon>
    </lineage>
</organism>
<dbReference type="CDD" id="cd01392">
    <property type="entry name" value="HTH_LacI"/>
    <property type="match status" value="1"/>
</dbReference>
<evidence type="ECO:0000313" key="6">
    <source>
        <dbReference type="Proteomes" id="UP000281975"/>
    </source>
</evidence>
<dbReference type="CDD" id="cd01575">
    <property type="entry name" value="PBP1_GntR"/>
    <property type="match status" value="1"/>
</dbReference>
<dbReference type="PANTHER" id="PTHR30146:SF2">
    <property type="entry name" value="HTH-TYPE TRANSCRIPTIONAL REGULATOR GNTR"/>
    <property type="match status" value="1"/>
</dbReference>
<feature type="domain" description="HTH lacI-type" evidence="4">
    <location>
        <begin position="12"/>
        <end position="66"/>
    </location>
</feature>
<accession>A0A420WZS2</accession>
<name>A0A420WZS2_9GAMM</name>
<dbReference type="Pfam" id="PF13377">
    <property type="entry name" value="Peripla_BP_3"/>
    <property type="match status" value="1"/>
</dbReference>
<dbReference type="InterPro" id="IPR010982">
    <property type="entry name" value="Lambda_DNA-bd_dom_sf"/>
</dbReference>
<dbReference type="SUPFAM" id="SSF53822">
    <property type="entry name" value="Periplasmic binding protein-like I"/>
    <property type="match status" value="1"/>
</dbReference>
<dbReference type="GO" id="GO:0000976">
    <property type="term" value="F:transcription cis-regulatory region binding"/>
    <property type="evidence" value="ECO:0007669"/>
    <property type="project" value="TreeGrafter"/>
</dbReference>
<dbReference type="SMART" id="SM00354">
    <property type="entry name" value="HTH_LACI"/>
    <property type="match status" value="1"/>
</dbReference>
<evidence type="ECO:0000259" key="4">
    <source>
        <dbReference type="PROSITE" id="PS50932"/>
    </source>
</evidence>
<dbReference type="GO" id="GO:0003700">
    <property type="term" value="F:DNA-binding transcription factor activity"/>
    <property type="evidence" value="ECO:0007669"/>
    <property type="project" value="TreeGrafter"/>
</dbReference>
<dbReference type="PROSITE" id="PS50932">
    <property type="entry name" value="HTH_LACI_2"/>
    <property type="match status" value="1"/>
</dbReference>
<dbReference type="InterPro" id="IPR000843">
    <property type="entry name" value="HTH_LacI"/>
</dbReference>
<sequence>MTRRTRRTSGRVTLDDVARRVGVSKITISRALREPWRVSEGLRQRIHAVIDELGYIPNRQAGALASARSRSIALLVPSLSNAVFSEVIRGVDEGFAGSGYQVLLGHTSYSREEEAHLIDTYLSFGVDGFIISGSQHTDSARQRLSRCGLPICEIMELPESPLDMAVGLDHEAAGHALTGALLELGYRRLGFIGARMDYRARRRLEGWQRALTEAGLSTAACLTTESPSDYRLGGQLLGELLEQYPALEMVCCVNDDLAAGALFECQRRGIRVPDQLGLTGYNGLDITEATTPTLSTVITPRRRIGVAAASRMLSRLEGDQGTEVLQDLGFEIALRESTRPAGG</sequence>
<proteinExistence type="predicted"/>
<dbReference type="SUPFAM" id="SSF47413">
    <property type="entry name" value="lambda repressor-like DNA-binding domains"/>
    <property type="match status" value="1"/>
</dbReference>
<reference evidence="5 6" key="1">
    <citation type="submission" date="2018-10" db="EMBL/GenBank/DDBJ databases">
        <title>Genomic Encyclopedia of Type Strains, Phase IV (KMG-IV): sequencing the most valuable type-strain genomes for metagenomic binning, comparative biology and taxonomic classification.</title>
        <authorList>
            <person name="Goeker M."/>
        </authorList>
    </citation>
    <scope>NUCLEOTIDE SEQUENCE [LARGE SCALE GENOMIC DNA]</scope>
    <source>
        <strain evidence="5 6">DSM 23229</strain>
    </source>
</reference>
<dbReference type="PANTHER" id="PTHR30146">
    <property type="entry name" value="LACI-RELATED TRANSCRIPTIONAL REPRESSOR"/>
    <property type="match status" value="1"/>
</dbReference>
<dbReference type="OrthoDB" id="5681588at2"/>
<comment type="caution">
    <text evidence="5">The sequence shown here is derived from an EMBL/GenBank/DDBJ whole genome shotgun (WGS) entry which is preliminary data.</text>
</comment>
<dbReference type="AlphaFoldDB" id="A0A420WZS2"/>
<dbReference type="InterPro" id="IPR046335">
    <property type="entry name" value="LacI/GalR-like_sensor"/>
</dbReference>
<dbReference type="PROSITE" id="PS00356">
    <property type="entry name" value="HTH_LACI_1"/>
    <property type="match status" value="1"/>
</dbReference>
<dbReference type="Pfam" id="PF00356">
    <property type="entry name" value="LacI"/>
    <property type="match status" value="1"/>
</dbReference>
<keyword evidence="2" id="KW-0238">DNA-binding</keyword>
<dbReference type="InterPro" id="IPR028082">
    <property type="entry name" value="Peripla_BP_I"/>
</dbReference>
<evidence type="ECO:0000313" key="5">
    <source>
        <dbReference type="EMBL" id="RKR06792.1"/>
    </source>
</evidence>
<dbReference type="Gene3D" id="1.10.260.40">
    <property type="entry name" value="lambda repressor-like DNA-binding domains"/>
    <property type="match status" value="1"/>
</dbReference>
<evidence type="ECO:0000256" key="2">
    <source>
        <dbReference type="ARBA" id="ARBA00023125"/>
    </source>
</evidence>
<dbReference type="EMBL" id="RBIN01000002">
    <property type="protein sequence ID" value="RKR06792.1"/>
    <property type="molecule type" value="Genomic_DNA"/>
</dbReference>
<evidence type="ECO:0000256" key="1">
    <source>
        <dbReference type="ARBA" id="ARBA00023015"/>
    </source>
</evidence>
<dbReference type="Gene3D" id="3.40.50.2300">
    <property type="match status" value="2"/>
</dbReference>
<dbReference type="Proteomes" id="UP000281975">
    <property type="component" value="Unassembled WGS sequence"/>
</dbReference>
<dbReference type="RefSeq" id="WP_121171468.1">
    <property type="nucleotide sequence ID" value="NZ_RBIN01000002.1"/>
</dbReference>
<protein>
    <submittedName>
        <fullName evidence="5">LacI family transcriptional regulator</fullName>
    </submittedName>
</protein>